<dbReference type="Proteomes" id="UP001476247">
    <property type="component" value="Unassembled WGS sequence"/>
</dbReference>
<accession>A0ABP9YDI8</accession>
<name>A0ABP9YDI8_9FUNG</name>
<dbReference type="EC" id="6.1.1.19" evidence="2"/>
<keyword evidence="5 10" id="KW-0067">ATP-binding</keyword>
<dbReference type="SUPFAM" id="SSF47323">
    <property type="entry name" value="Anticodon-binding domain of a subclass of class I aminoacyl-tRNA synthetases"/>
    <property type="match status" value="1"/>
</dbReference>
<dbReference type="SUPFAM" id="SSF55190">
    <property type="entry name" value="Arginyl-tRNA synthetase (ArgRS), N-terminal 'additional' domain"/>
    <property type="match status" value="1"/>
</dbReference>
<evidence type="ECO:0000256" key="9">
    <source>
        <dbReference type="ARBA" id="ARBA00049339"/>
    </source>
</evidence>
<keyword evidence="6 10" id="KW-0648">Protein biosynthesis</keyword>
<evidence type="ECO:0000256" key="8">
    <source>
        <dbReference type="ARBA" id="ARBA00033033"/>
    </source>
</evidence>
<dbReference type="SUPFAM" id="SSF52374">
    <property type="entry name" value="Nucleotidylyl transferase"/>
    <property type="match status" value="1"/>
</dbReference>
<dbReference type="CDD" id="cd07956">
    <property type="entry name" value="Anticodon_Ia_Arg"/>
    <property type="match status" value="1"/>
</dbReference>
<dbReference type="Gene3D" id="1.10.730.10">
    <property type="entry name" value="Isoleucyl-tRNA Synthetase, Domain 1"/>
    <property type="match status" value="1"/>
</dbReference>
<keyword evidence="4 10" id="KW-0547">Nucleotide-binding</keyword>
<dbReference type="Pfam" id="PF05746">
    <property type="entry name" value="DALR_1"/>
    <property type="match status" value="1"/>
</dbReference>
<dbReference type="InterPro" id="IPR014729">
    <property type="entry name" value="Rossmann-like_a/b/a_fold"/>
</dbReference>
<dbReference type="Pfam" id="PF00750">
    <property type="entry name" value="tRNA-synt_1d"/>
    <property type="match status" value="1"/>
</dbReference>
<evidence type="ECO:0000256" key="2">
    <source>
        <dbReference type="ARBA" id="ARBA00012837"/>
    </source>
</evidence>
<comment type="similarity">
    <text evidence="1 10">Belongs to the class-I aminoacyl-tRNA synthetase family.</text>
</comment>
<dbReference type="CDD" id="cd00671">
    <property type="entry name" value="ArgRS_core"/>
    <property type="match status" value="1"/>
</dbReference>
<sequence length="574" mass="65186">MTAVLKFKQAIANQLSKHTPCQPKDITTFMRPSKKQGHISIALPKLNASLQDPTSHQDLVAWTQRIADNFEPNELIESASADTTNLFFKFNQSEFTKHVLQQVYHDDKSYGWSHLPKPTASESTVLIDYSSPNIAKPFHAGHLRSTIIGNFIRIIHEAVGYNVIGINYLGDWGKQYGLLAVGFEKYGDESKLISDPIHHLYQVYVQINADAKQDQEIDRQANEYFKKMEEGDPTALEQWSRFRDMSIKSYASIYERLNVKFDVYSGESQVNPYIQQAQDILHQKNLLTRTDDGAYAVDLDQYKLGKVVVQRADGTSLYVTRDLASVLMRKQVYPFQKAIYVVGSEQSSYFKQMFQISNLMTDTKKLDLQHVGFGRIKGMSTRKGTVVFLQDILDTAKERILEYMNANAEKSQLKDIDTIADQLGMSAILIQDMKSKRGKDYEFSWDRMTDARGDTGVFLQYAHARACGIERKSGIEITPHVDFSILKEKEALDLIQSISTFPEVVENALHSLEPSTLVNYLFKLSHATSAASAFLRVKDMDTDTSNARMLLFWSARATLRNGLHLLGIKPIKKM</sequence>
<dbReference type="PANTHER" id="PTHR11956:SF11">
    <property type="entry name" value="ARGININE--TRNA LIGASE, MITOCHONDRIAL-RELATED"/>
    <property type="match status" value="1"/>
</dbReference>
<protein>
    <recommendedName>
        <fullName evidence="2">arginine--tRNA ligase</fullName>
        <ecNumber evidence="2">6.1.1.19</ecNumber>
    </recommendedName>
    <alternativeName>
        <fullName evidence="8">Arginyl-tRNA synthetase</fullName>
    </alternativeName>
</protein>
<keyword evidence="7 10" id="KW-0030">Aminoacyl-tRNA synthetase</keyword>
<evidence type="ECO:0000256" key="10">
    <source>
        <dbReference type="RuleBase" id="RU363038"/>
    </source>
</evidence>
<dbReference type="InterPro" id="IPR035684">
    <property type="entry name" value="ArgRS_core"/>
</dbReference>
<evidence type="ECO:0000313" key="13">
    <source>
        <dbReference type="Proteomes" id="UP001476247"/>
    </source>
</evidence>
<dbReference type="InterPro" id="IPR036695">
    <property type="entry name" value="Arg-tRNA-synth_N_sf"/>
</dbReference>
<evidence type="ECO:0000313" key="12">
    <source>
        <dbReference type="EMBL" id="GAA5804695.1"/>
    </source>
</evidence>
<keyword evidence="3 10" id="KW-0436">Ligase</keyword>
<keyword evidence="13" id="KW-1185">Reference proteome</keyword>
<dbReference type="PRINTS" id="PR01038">
    <property type="entry name" value="TRNASYNTHARG"/>
</dbReference>
<organism evidence="12 13">
    <name type="scientific">Helicostylum pulchrum</name>
    <dbReference type="NCBI Taxonomy" id="562976"/>
    <lineage>
        <taxon>Eukaryota</taxon>
        <taxon>Fungi</taxon>
        <taxon>Fungi incertae sedis</taxon>
        <taxon>Mucoromycota</taxon>
        <taxon>Mucoromycotina</taxon>
        <taxon>Mucoromycetes</taxon>
        <taxon>Mucorales</taxon>
        <taxon>Mucorineae</taxon>
        <taxon>Mucoraceae</taxon>
        <taxon>Helicostylum</taxon>
    </lineage>
</organism>
<reference evidence="12 13" key="1">
    <citation type="submission" date="2024-04" db="EMBL/GenBank/DDBJ databases">
        <title>genome sequences of Mucor flavus KT1a and Helicostylum pulchrum KT1b strains isolation_sourced from the surface of a dry-aged beef.</title>
        <authorList>
            <person name="Toyotome T."/>
            <person name="Hosono M."/>
            <person name="Torimaru M."/>
            <person name="Fukuda K."/>
            <person name="Mikami N."/>
        </authorList>
    </citation>
    <scope>NUCLEOTIDE SEQUENCE [LARGE SCALE GENOMIC DNA]</scope>
    <source>
        <strain evidence="12 13">KT1b</strain>
    </source>
</reference>
<dbReference type="SMART" id="SM00836">
    <property type="entry name" value="DALR_1"/>
    <property type="match status" value="1"/>
</dbReference>
<dbReference type="PANTHER" id="PTHR11956">
    <property type="entry name" value="ARGINYL-TRNA SYNTHETASE"/>
    <property type="match status" value="1"/>
</dbReference>
<feature type="domain" description="DALR anticodon binding" evidence="11">
    <location>
        <begin position="459"/>
        <end position="574"/>
    </location>
</feature>
<dbReference type="InterPro" id="IPR009080">
    <property type="entry name" value="tRNAsynth_Ia_anticodon-bd"/>
</dbReference>
<comment type="catalytic activity">
    <reaction evidence="9">
        <text>tRNA(Arg) + L-arginine + ATP = L-arginyl-tRNA(Arg) + AMP + diphosphate</text>
        <dbReference type="Rhea" id="RHEA:20301"/>
        <dbReference type="Rhea" id="RHEA-COMP:9658"/>
        <dbReference type="Rhea" id="RHEA-COMP:9673"/>
        <dbReference type="ChEBI" id="CHEBI:30616"/>
        <dbReference type="ChEBI" id="CHEBI:32682"/>
        <dbReference type="ChEBI" id="CHEBI:33019"/>
        <dbReference type="ChEBI" id="CHEBI:78442"/>
        <dbReference type="ChEBI" id="CHEBI:78513"/>
        <dbReference type="ChEBI" id="CHEBI:456215"/>
        <dbReference type="EC" id="6.1.1.19"/>
    </reaction>
</comment>
<evidence type="ECO:0000256" key="5">
    <source>
        <dbReference type="ARBA" id="ARBA00022840"/>
    </source>
</evidence>
<evidence type="ECO:0000256" key="6">
    <source>
        <dbReference type="ARBA" id="ARBA00022917"/>
    </source>
</evidence>
<evidence type="ECO:0000259" key="11">
    <source>
        <dbReference type="SMART" id="SM00836"/>
    </source>
</evidence>
<dbReference type="NCBIfam" id="TIGR00456">
    <property type="entry name" value="argS"/>
    <property type="match status" value="1"/>
</dbReference>
<evidence type="ECO:0000256" key="1">
    <source>
        <dbReference type="ARBA" id="ARBA00005594"/>
    </source>
</evidence>
<comment type="caution">
    <text evidence="12">The sequence shown here is derived from an EMBL/GenBank/DDBJ whole genome shotgun (WGS) entry which is preliminary data.</text>
</comment>
<proteinExistence type="inferred from homology"/>
<evidence type="ECO:0000256" key="4">
    <source>
        <dbReference type="ARBA" id="ARBA00022741"/>
    </source>
</evidence>
<dbReference type="EMBL" id="BAABUJ010000037">
    <property type="protein sequence ID" value="GAA5804695.1"/>
    <property type="molecule type" value="Genomic_DNA"/>
</dbReference>
<gene>
    <name evidence="12" type="ORF">HPULCUR_010198</name>
</gene>
<dbReference type="InterPro" id="IPR008909">
    <property type="entry name" value="DALR_anticod-bd"/>
</dbReference>
<dbReference type="PROSITE" id="PS00178">
    <property type="entry name" value="AA_TRNA_LIGASE_I"/>
    <property type="match status" value="1"/>
</dbReference>
<evidence type="ECO:0000256" key="3">
    <source>
        <dbReference type="ARBA" id="ARBA00022598"/>
    </source>
</evidence>
<dbReference type="Gene3D" id="3.30.1360.70">
    <property type="entry name" value="Arginyl tRNA synthetase N-terminal domain"/>
    <property type="match status" value="1"/>
</dbReference>
<dbReference type="InterPro" id="IPR001412">
    <property type="entry name" value="aa-tRNA-synth_I_CS"/>
</dbReference>
<dbReference type="InterPro" id="IPR001278">
    <property type="entry name" value="Arg-tRNA-ligase"/>
</dbReference>
<dbReference type="Gene3D" id="3.40.50.620">
    <property type="entry name" value="HUPs"/>
    <property type="match status" value="1"/>
</dbReference>
<evidence type="ECO:0000256" key="7">
    <source>
        <dbReference type="ARBA" id="ARBA00023146"/>
    </source>
</evidence>